<dbReference type="AlphaFoldDB" id="A0AAJ7RC83"/>
<dbReference type="GeneID" id="107264887"/>
<dbReference type="RefSeq" id="XP_024937877.1">
    <property type="nucleotide sequence ID" value="XM_025082109.1"/>
</dbReference>
<protein>
    <submittedName>
        <fullName evidence="2">Uncharacterized protein LOC107264887 isoform X2</fullName>
    </submittedName>
</protein>
<organism evidence="1 2">
    <name type="scientific">Cephus cinctus</name>
    <name type="common">Wheat stem sawfly</name>
    <dbReference type="NCBI Taxonomy" id="211228"/>
    <lineage>
        <taxon>Eukaryota</taxon>
        <taxon>Metazoa</taxon>
        <taxon>Ecdysozoa</taxon>
        <taxon>Arthropoda</taxon>
        <taxon>Hexapoda</taxon>
        <taxon>Insecta</taxon>
        <taxon>Pterygota</taxon>
        <taxon>Neoptera</taxon>
        <taxon>Endopterygota</taxon>
        <taxon>Hymenoptera</taxon>
        <taxon>Cephoidea</taxon>
        <taxon>Cephidae</taxon>
        <taxon>Cephus</taxon>
    </lineage>
</organism>
<reference evidence="2" key="1">
    <citation type="submission" date="2025-08" db="UniProtKB">
        <authorList>
            <consortium name="RefSeq"/>
        </authorList>
    </citation>
    <scope>IDENTIFICATION</scope>
</reference>
<gene>
    <name evidence="2" type="primary">LOC107264887</name>
</gene>
<dbReference type="Proteomes" id="UP000694920">
    <property type="component" value="Unplaced"/>
</dbReference>
<evidence type="ECO:0000313" key="1">
    <source>
        <dbReference type="Proteomes" id="UP000694920"/>
    </source>
</evidence>
<evidence type="ECO:0000313" key="2">
    <source>
        <dbReference type="RefSeq" id="XP_024937877.1"/>
    </source>
</evidence>
<sequence length="171" mass="18919">MSASRSLWLRSGESCLFVRKPKVLVEELKKVALNLGVFCEGDTYPIAECKIPFSGCLCDQVAMAQNDPDHAPKPYSLKGGFHLVDPGENPSGTIDLDIRLVCLGKSISTQYQLDSTSFLFKNDKDESEFCVKPVITTGVPGDVVELEEMKCPDSILPESFDEEKRPQRTSK</sequence>
<proteinExistence type="predicted"/>
<dbReference type="Pfam" id="PF14924">
    <property type="entry name" value="MAP10_N"/>
    <property type="match status" value="1"/>
</dbReference>
<name>A0AAJ7RC83_CEPCN</name>
<keyword evidence="1" id="KW-1185">Reference proteome</keyword>
<accession>A0AAJ7RC83</accession>